<keyword evidence="3" id="KW-0328">Glycosyltransferase</keyword>
<evidence type="ECO:0000313" key="6">
    <source>
        <dbReference type="EMBL" id="SDO73772.1"/>
    </source>
</evidence>
<dbReference type="Proteomes" id="UP000198741">
    <property type="component" value="Chromosome I"/>
</dbReference>
<evidence type="ECO:0000256" key="4">
    <source>
        <dbReference type="ARBA" id="ARBA00022679"/>
    </source>
</evidence>
<evidence type="ECO:0000256" key="2">
    <source>
        <dbReference type="ARBA" id="ARBA00006739"/>
    </source>
</evidence>
<dbReference type="STRING" id="1090615.SAMN04515671_1880"/>
<sequence length="425" mass="45796">MTDGPPQRGSVVARLRGIPVGSIQVSDLPPAEPARSDLLRRAAARELSDSLQHHLRAAGVAIDEAGPAGLLAAAERLPSAPRGLGLDLPLVTVVICTLGTEPRLRGVVEALLRQTYGHLEILVVDNNPGRSGVPTYLNGLQDPRVRVIDEPRRGASNARNAGLRASRSAITLFTDDDTLPDRHWVSEMIKVFEEDPQELIGGVTGLVTPGSLHTWHQTLFEEFGSFDKGYGRAIWTLASVVPPEIAAVGALGSKGVLFPYGGDVGSGNNMGFRTARLRAIGGFDPDLGPGTVTRGGEDLDVYAAMINAGDIMVYAPTALVRHFHRADADSLNRQLYDYGAGMAVVVTKHLLRSPREAARIIRNLPKAVHVLFSANSYKNARKTSDYPRSLTITELKGYAVGPILYIRAVARKRSAYRRGRRATSD</sequence>
<keyword evidence="7" id="KW-1185">Reference proteome</keyword>
<evidence type="ECO:0000313" key="7">
    <source>
        <dbReference type="Proteomes" id="UP000198741"/>
    </source>
</evidence>
<dbReference type="Gene3D" id="3.90.550.10">
    <property type="entry name" value="Spore Coat Polysaccharide Biosynthesis Protein SpsA, Chain A"/>
    <property type="match status" value="1"/>
</dbReference>
<comment type="similarity">
    <text evidence="2">Belongs to the glycosyltransferase 2 family.</text>
</comment>
<dbReference type="InterPro" id="IPR001173">
    <property type="entry name" value="Glyco_trans_2-like"/>
</dbReference>
<proteinExistence type="inferred from homology"/>
<dbReference type="InterPro" id="IPR029044">
    <property type="entry name" value="Nucleotide-diphossugar_trans"/>
</dbReference>
<evidence type="ECO:0000256" key="3">
    <source>
        <dbReference type="ARBA" id="ARBA00022676"/>
    </source>
</evidence>
<dbReference type="GO" id="GO:0016757">
    <property type="term" value="F:glycosyltransferase activity"/>
    <property type="evidence" value="ECO:0007669"/>
    <property type="project" value="UniProtKB-KW"/>
</dbReference>
<dbReference type="SUPFAM" id="SSF53448">
    <property type="entry name" value="Nucleotide-diphospho-sugar transferases"/>
    <property type="match status" value="1"/>
</dbReference>
<dbReference type="PANTHER" id="PTHR43179">
    <property type="entry name" value="RHAMNOSYLTRANSFERASE WBBL"/>
    <property type="match status" value="1"/>
</dbReference>
<dbReference type="EMBL" id="LT629710">
    <property type="protein sequence ID" value="SDO73772.1"/>
    <property type="molecule type" value="Genomic_DNA"/>
</dbReference>
<dbReference type="Pfam" id="PF00535">
    <property type="entry name" value="Glycos_transf_2"/>
    <property type="match status" value="1"/>
</dbReference>
<dbReference type="OrthoDB" id="153025at2"/>
<evidence type="ECO:0000256" key="1">
    <source>
        <dbReference type="ARBA" id="ARBA00004776"/>
    </source>
</evidence>
<gene>
    <name evidence="6" type="ORF">SAMN04515671_1880</name>
</gene>
<organism evidence="6 7">
    <name type="scientific">Nakamurella panacisegetis</name>
    <dbReference type="NCBI Taxonomy" id="1090615"/>
    <lineage>
        <taxon>Bacteria</taxon>
        <taxon>Bacillati</taxon>
        <taxon>Actinomycetota</taxon>
        <taxon>Actinomycetes</taxon>
        <taxon>Nakamurellales</taxon>
        <taxon>Nakamurellaceae</taxon>
        <taxon>Nakamurella</taxon>
    </lineage>
</organism>
<comment type="pathway">
    <text evidence="1">Cell wall biogenesis; cell wall polysaccharide biosynthesis.</text>
</comment>
<keyword evidence="4 6" id="KW-0808">Transferase</keyword>
<dbReference type="RefSeq" id="WP_157695323.1">
    <property type="nucleotide sequence ID" value="NZ_LT629710.1"/>
</dbReference>
<name>A0A1H0LZY3_9ACTN</name>
<evidence type="ECO:0000259" key="5">
    <source>
        <dbReference type="Pfam" id="PF00535"/>
    </source>
</evidence>
<protein>
    <submittedName>
        <fullName evidence="6">Glycosyl transferase family 2</fullName>
    </submittedName>
</protein>
<dbReference type="PANTHER" id="PTHR43179:SF12">
    <property type="entry name" value="GALACTOFURANOSYLTRANSFERASE GLFT2"/>
    <property type="match status" value="1"/>
</dbReference>
<accession>A0A1H0LZY3</accession>
<dbReference type="AlphaFoldDB" id="A0A1H0LZY3"/>
<reference evidence="6 7" key="1">
    <citation type="submission" date="2016-10" db="EMBL/GenBank/DDBJ databases">
        <authorList>
            <person name="de Groot N.N."/>
        </authorList>
    </citation>
    <scope>NUCLEOTIDE SEQUENCE [LARGE SCALE GENOMIC DNA]</scope>
    <source>
        <strain evidence="7">P4-7,KCTC 19426,CECT 7604</strain>
    </source>
</reference>
<feature type="domain" description="Glycosyltransferase 2-like" evidence="5">
    <location>
        <begin position="92"/>
        <end position="228"/>
    </location>
</feature>